<dbReference type="InterPro" id="IPR040632">
    <property type="entry name" value="Sulfotransfer_4"/>
</dbReference>
<proteinExistence type="predicted"/>
<evidence type="ECO:0000313" key="2">
    <source>
        <dbReference type="Proteomes" id="UP000639643"/>
    </source>
</evidence>
<evidence type="ECO:0000313" key="1">
    <source>
        <dbReference type="EMBL" id="KAF6835628.1"/>
    </source>
</evidence>
<dbReference type="OrthoDB" id="408152at2759"/>
<dbReference type="InterPro" id="IPR027417">
    <property type="entry name" value="P-loop_NTPase"/>
</dbReference>
<dbReference type="EMBL" id="WIGM01000174">
    <property type="protein sequence ID" value="KAF6835628.1"/>
    <property type="molecule type" value="Genomic_DNA"/>
</dbReference>
<dbReference type="Pfam" id="PF17784">
    <property type="entry name" value="Sulfotransfer_4"/>
    <property type="match status" value="1"/>
</dbReference>
<name>A0A8H6KRA1_9PEZI</name>
<dbReference type="PANTHER" id="PTHR36978">
    <property type="entry name" value="P-LOOP CONTAINING NUCLEOTIDE TRIPHOSPHATE HYDROLASE"/>
    <property type="match status" value="1"/>
</dbReference>
<comment type="caution">
    <text evidence="1">The sequence shown here is derived from an EMBL/GenBank/DDBJ whole genome shotgun (WGS) entry which is preliminary data.</text>
</comment>
<dbReference type="AlphaFoldDB" id="A0A8H6KRA1"/>
<sequence>MSRYIDRQPVHPNPKEKKVILLSFGRNGTLGFYRALQILGYKPYHQLEVFENGVPHIRMMHDAVRASNEGEGERFTRVEFDKWLGDYDSITDIPAWFLRDLVAAYPDAKFVLTERDPEAWRRSVSKTFQPLGRFLASPPVRFAGLLDSYTYYLSGLSTSFRRRLYGGYMGPDDDKAQAEAVKVYNDHNKTVKELVPAEKLLVLKLEDGLSWEKICSFLGHDVPDMPYPRVNESAEFQVMVQKDLSAHWKETGLKVAGALAPLIGAAIWFVRRK</sequence>
<organism evidence="1 2">
    <name type="scientific">Colletotrichum musicola</name>
    <dbReference type="NCBI Taxonomy" id="2175873"/>
    <lineage>
        <taxon>Eukaryota</taxon>
        <taxon>Fungi</taxon>
        <taxon>Dikarya</taxon>
        <taxon>Ascomycota</taxon>
        <taxon>Pezizomycotina</taxon>
        <taxon>Sordariomycetes</taxon>
        <taxon>Hypocreomycetidae</taxon>
        <taxon>Glomerellales</taxon>
        <taxon>Glomerellaceae</taxon>
        <taxon>Colletotrichum</taxon>
        <taxon>Colletotrichum orchidearum species complex</taxon>
    </lineage>
</organism>
<evidence type="ECO:0008006" key="3">
    <source>
        <dbReference type="Google" id="ProtNLM"/>
    </source>
</evidence>
<gene>
    <name evidence="1" type="ORF">CMUS01_05716</name>
</gene>
<keyword evidence="2" id="KW-1185">Reference proteome</keyword>
<dbReference type="Gene3D" id="3.40.50.300">
    <property type="entry name" value="P-loop containing nucleotide triphosphate hydrolases"/>
    <property type="match status" value="1"/>
</dbReference>
<dbReference type="Proteomes" id="UP000639643">
    <property type="component" value="Unassembled WGS sequence"/>
</dbReference>
<dbReference type="SUPFAM" id="SSF52540">
    <property type="entry name" value="P-loop containing nucleoside triphosphate hydrolases"/>
    <property type="match status" value="1"/>
</dbReference>
<protein>
    <recommendedName>
        <fullName evidence="3">NAD dependent epimerase/dehydratase</fullName>
    </recommendedName>
</protein>
<dbReference type="PANTHER" id="PTHR36978:SF4">
    <property type="entry name" value="P-LOOP CONTAINING NUCLEOSIDE TRIPHOSPHATE HYDROLASE PROTEIN"/>
    <property type="match status" value="1"/>
</dbReference>
<accession>A0A8H6KRA1</accession>
<reference evidence="1" key="1">
    <citation type="journal article" date="2020" name="Phytopathology">
        <title>Genome Sequence Resources of Colletotrichum truncatum, C. plurivorum, C. musicola, and C. sojae: Four Species Pathogenic to Soybean (Glycine max).</title>
        <authorList>
            <person name="Rogerio F."/>
            <person name="Boufleur T.R."/>
            <person name="Ciampi-Guillardi M."/>
            <person name="Sukno S.A."/>
            <person name="Thon M.R."/>
            <person name="Massola Junior N.S."/>
            <person name="Baroncelli R."/>
        </authorList>
    </citation>
    <scope>NUCLEOTIDE SEQUENCE</scope>
    <source>
        <strain evidence="1">LFN0074</strain>
    </source>
</reference>